<feature type="domain" description="R3H" evidence="2">
    <location>
        <begin position="128"/>
        <end position="193"/>
    </location>
</feature>
<dbReference type="PROSITE" id="PS51061">
    <property type="entry name" value="R3H"/>
    <property type="match status" value="1"/>
</dbReference>
<reference evidence="3 4" key="1">
    <citation type="submission" date="2019-02" db="EMBL/GenBank/DDBJ databases">
        <title>Sequencing the genomes of 1000 actinobacteria strains.</title>
        <authorList>
            <person name="Klenk H.-P."/>
        </authorList>
    </citation>
    <scope>NUCLEOTIDE SEQUENCE [LARGE SCALE GENOMIC DNA]</scope>
    <source>
        <strain evidence="3 4">DSM 18319</strain>
    </source>
</reference>
<dbReference type="InterPro" id="IPR034079">
    <property type="entry name" value="R3H_KhpB"/>
</dbReference>
<dbReference type="SMART" id="SM00393">
    <property type="entry name" value="R3H"/>
    <property type="match status" value="1"/>
</dbReference>
<gene>
    <name evidence="3" type="ORF">EV379_3341</name>
</gene>
<name>A0A4V2GB67_9MICO</name>
<evidence type="ECO:0000256" key="1">
    <source>
        <dbReference type="SAM" id="MobiDB-lite"/>
    </source>
</evidence>
<accession>A0A4V2GB67</accession>
<dbReference type="Gene3D" id="3.30.1370.50">
    <property type="entry name" value="R3H-like domain"/>
    <property type="match status" value="1"/>
</dbReference>
<feature type="compositionally biased region" description="Polar residues" evidence="1">
    <location>
        <begin position="1"/>
        <end position="11"/>
    </location>
</feature>
<dbReference type="PANTHER" id="PTHR35800">
    <property type="entry name" value="PROTEIN JAG"/>
    <property type="match status" value="1"/>
</dbReference>
<dbReference type="Pfam" id="PF01424">
    <property type="entry name" value="R3H"/>
    <property type="match status" value="1"/>
</dbReference>
<dbReference type="InterPro" id="IPR015946">
    <property type="entry name" value="KH_dom-like_a/b"/>
</dbReference>
<protein>
    <submittedName>
        <fullName evidence="3">SpoIIIJ-associated protein</fullName>
    </submittedName>
</protein>
<dbReference type="OrthoDB" id="9794483at2"/>
<feature type="region of interest" description="Disordered" evidence="1">
    <location>
        <begin position="173"/>
        <end position="193"/>
    </location>
</feature>
<organism evidence="3 4">
    <name type="scientific">Microterricola gilva</name>
    <dbReference type="NCBI Taxonomy" id="393267"/>
    <lineage>
        <taxon>Bacteria</taxon>
        <taxon>Bacillati</taxon>
        <taxon>Actinomycetota</taxon>
        <taxon>Actinomycetes</taxon>
        <taxon>Micrococcales</taxon>
        <taxon>Microbacteriaceae</taxon>
        <taxon>Microterricola</taxon>
    </lineage>
</organism>
<dbReference type="Proteomes" id="UP000291483">
    <property type="component" value="Unassembled WGS sequence"/>
</dbReference>
<feature type="region of interest" description="Disordered" evidence="1">
    <location>
        <begin position="1"/>
        <end position="22"/>
    </location>
</feature>
<evidence type="ECO:0000259" key="2">
    <source>
        <dbReference type="PROSITE" id="PS51061"/>
    </source>
</evidence>
<evidence type="ECO:0000313" key="3">
    <source>
        <dbReference type="EMBL" id="RZU66966.1"/>
    </source>
</evidence>
<proteinExistence type="predicted"/>
<dbReference type="PANTHER" id="PTHR35800:SF1">
    <property type="entry name" value="RNA-BINDING PROTEIN KHPB"/>
    <property type="match status" value="1"/>
</dbReference>
<dbReference type="InterPro" id="IPR001374">
    <property type="entry name" value="R3H_dom"/>
</dbReference>
<dbReference type="GO" id="GO:0003723">
    <property type="term" value="F:RNA binding"/>
    <property type="evidence" value="ECO:0007669"/>
    <property type="project" value="InterPro"/>
</dbReference>
<dbReference type="SUPFAM" id="SSF82708">
    <property type="entry name" value="R3H domain"/>
    <property type="match status" value="1"/>
</dbReference>
<comment type="caution">
    <text evidence="3">The sequence shown here is derived from an EMBL/GenBank/DDBJ whole genome shotgun (WGS) entry which is preliminary data.</text>
</comment>
<dbReference type="EMBL" id="SHLC01000001">
    <property type="protein sequence ID" value="RZU66966.1"/>
    <property type="molecule type" value="Genomic_DNA"/>
</dbReference>
<dbReference type="InterPro" id="IPR036867">
    <property type="entry name" value="R3H_dom_sf"/>
</dbReference>
<keyword evidence="4" id="KW-1185">Reference proteome</keyword>
<dbReference type="RefSeq" id="WP_130507084.1">
    <property type="nucleotide sequence ID" value="NZ_SHLC01000001.1"/>
</dbReference>
<dbReference type="CDD" id="cd02644">
    <property type="entry name" value="R3H_jag"/>
    <property type="match status" value="1"/>
</dbReference>
<dbReference type="InterPro" id="IPR039247">
    <property type="entry name" value="KhpB"/>
</dbReference>
<dbReference type="Gene3D" id="3.30.300.20">
    <property type="match status" value="1"/>
</dbReference>
<dbReference type="AlphaFoldDB" id="A0A4V2GB67"/>
<sequence>MTDVQNTTTVDASALEAPEQGTAATFEAAAEGTERTAAPSQAQLEQEGDIAADYIEEFLDICDLDGDIDIDARNGRAYLSVNAGAGANISVLSKPDTVNALQELTRLAVQSKTGGFSRLILDIGGSRDAREAELTALVTRAIERIEGGAASAALPAMSSYERKLVHDIVGERGYTSESNGEGRDRHTVITRRA</sequence>
<evidence type="ECO:0000313" key="4">
    <source>
        <dbReference type="Proteomes" id="UP000291483"/>
    </source>
</evidence>